<dbReference type="InterPro" id="IPR011992">
    <property type="entry name" value="EF-hand-dom_pair"/>
</dbReference>
<dbReference type="InterPro" id="IPR040193">
    <property type="entry name" value="EFHC1/EFHC2/EFHB"/>
</dbReference>
<proteinExistence type="predicted"/>
<keyword evidence="4" id="KW-0677">Repeat</keyword>
<keyword evidence="5" id="KW-0206">Cytoskeleton</keyword>
<keyword evidence="9" id="KW-1185">Reference proteome</keyword>
<dbReference type="GO" id="GO:0005929">
    <property type="term" value="C:cilium"/>
    <property type="evidence" value="ECO:0007669"/>
    <property type="project" value="UniProtKB-SubCell"/>
</dbReference>
<organism evidence="8 9">
    <name type="scientific">Ignelater luminosus</name>
    <name type="common">Cucubano</name>
    <name type="synonym">Pyrophorus luminosus</name>
    <dbReference type="NCBI Taxonomy" id="2038154"/>
    <lineage>
        <taxon>Eukaryota</taxon>
        <taxon>Metazoa</taxon>
        <taxon>Ecdysozoa</taxon>
        <taxon>Arthropoda</taxon>
        <taxon>Hexapoda</taxon>
        <taxon>Insecta</taxon>
        <taxon>Pterygota</taxon>
        <taxon>Neoptera</taxon>
        <taxon>Endopterygota</taxon>
        <taxon>Coleoptera</taxon>
        <taxon>Polyphaga</taxon>
        <taxon>Elateriformia</taxon>
        <taxon>Elateroidea</taxon>
        <taxon>Elateridae</taxon>
        <taxon>Agrypninae</taxon>
        <taxon>Pyrophorini</taxon>
        <taxon>Ignelater</taxon>
    </lineage>
</organism>
<evidence type="ECO:0000259" key="7">
    <source>
        <dbReference type="Pfam" id="PF25325"/>
    </source>
</evidence>
<sequence length="534" mass="61340">MAGNWEKYIDRSPIICAAGKPSGDPARTLAECLKDYRLADQVTALEHDAGIFKEPPFTYQLPILKNTRNCGIYTESRSVLRPEVKTRYQTLINDLKETSYDSYWNKQDGKCRDPIPGLPTGMDIVNTTFGKPTNRVTTVKDLVNPPKTVYQVLWDSQVGHDMYKKTHDDYNPGEQAERGYLQPSFDPHKRYGMRSGYDPRGIWVRCACHWHNTNPITSVYKIQADVTERQHAHVGKVFEPNKNSECVPKEHMYGKPSDRGMYGVADLLRDPECPPCIFKRDFHDWIKLLNQLRISLKKRFNEFGLDLKEFQNHCLYYDKEKTGWIPLQLFYHLCGCYSIPYQHECLEPFFNFVGVIMDDKINYRDFVFLADINSSVPEIIKIEDVPKGSQYYISTMKAAACDYLFIDNSKKHIAGTPCVRVDLLRPIVPSGGCKADLESLGDETTAAAVVNPSIYTAYGLTYRDFFVPRLPETMKKIFENIGYEFPDDTFEKLWKIGVEHDKTGLVCVDTFKQLIKETVPPPTFIVKADKCLEE</sequence>
<dbReference type="PANTHER" id="PTHR12086">
    <property type="entry name" value="EF-HAND DOMAIN C-TERMINAL CONTAINING PROTEIN"/>
    <property type="match status" value="1"/>
</dbReference>
<evidence type="ECO:0000256" key="1">
    <source>
        <dbReference type="ARBA" id="ARBA00004138"/>
    </source>
</evidence>
<evidence type="ECO:0000256" key="6">
    <source>
        <dbReference type="ARBA" id="ARBA00023273"/>
    </source>
</evidence>
<evidence type="ECO:0000313" key="8">
    <source>
        <dbReference type="EMBL" id="KAF2903686.1"/>
    </source>
</evidence>
<feature type="domain" description="EFHB C-terminal EF-hand" evidence="7">
    <location>
        <begin position="448"/>
        <end position="517"/>
    </location>
</feature>
<protein>
    <recommendedName>
        <fullName evidence="7">EFHB C-terminal EF-hand domain-containing protein</fullName>
    </recommendedName>
</protein>
<dbReference type="AlphaFoldDB" id="A0A8K0DGC7"/>
<dbReference type="OrthoDB" id="2096280at2759"/>
<dbReference type="InterPro" id="IPR057428">
    <property type="entry name" value="EFHB_EF-hand_C"/>
</dbReference>
<comment type="subcellular location">
    <subcellularLocation>
        <location evidence="1">Cell projection</location>
        <location evidence="1">Cilium</location>
    </subcellularLocation>
    <subcellularLocation>
        <location evidence="2">Cytoplasm</location>
        <location evidence="2">Cytoskeleton</location>
    </subcellularLocation>
</comment>
<accession>A0A8K0DGC7</accession>
<dbReference type="Proteomes" id="UP000801492">
    <property type="component" value="Unassembled WGS sequence"/>
</dbReference>
<name>A0A8K0DGC7_IGNLU</name>
<dbReference type="PANTHER" id="PTHR12086:SF12">
    <property type="entry name" value="EF-HAND DOMAIN-CONTAINING FAMILY MEMBER B"/>
    <property type="match status" value="1"/>
</dbReference>
<gene>
    <name evidence="8" type="ORF">ILUMI_02481</name>
</gene>
<evidence type="ECO:0000256" key="3">
    <source>
        <dbReference type="ARBA" id="ARBA00022490"/>
    </source>
</evidence>
<dbReference type="SUPFAM" id="SSF47473">
    <property type="entry name" value="EF-hand"/>
    <property type="match status" value="1"/>
</dbReference>
<dbReference type="Pfam" id="PF25325">
    <property type="entry name" value="EF-hand_EFHB_C"/>
    <property type="match status" value="1"/>
</dbReference>
<keyword evidence="6" id="KW-0966">Cell projection</keyword>
<comment type="caution">
    <text evidence="8">The sequence shown here is derived from an EMBL/GenBank/DDBJ whole genome shotgun (WGS) entry which is preliminary data.</text>
</comment>
<reference evidence="8" key="1">
    <citation type="submission" date="2019-08" db="EMBL/GenBank/DDBJ databases">
        <title>The genome of the North American firefly Photinus pyralis.</title>
        <authorList>
            <consortium name="Photinus pyralis genome working group"/>
            <person name="Fallon T.R."/>
            <person name="Sander Lower S.E."/>
            <person name="Weng J.-K."/>
        </authorList>
    </citation>
    <scope>NUCLEOTIDE SEQUENCE</scope>
    <source>
        <strain evidence="8">TRF0915ILg1</strain>
        <tissue evidence="8">Whole body</tissue>
    </source>
</reference>
<evidence type="ECO:0000256" key="4">
    <source>
        <dbReference type="ARBA" id="ARBA00022737"/>
    </source>
</evidence>
<dbReference type="EMBL" id="VTPC01000956">
    <property type="protein sequence ID" value="KAF2903686.1"/>
    <property type="molecule type" value="Genomic_DNA"/>
</dbReference>
<keyword evidence="3" id="KW-0963">Cytoplasm</keyword>
<evidence type="ECO:0000313" key="9">
    <source>
        <dbReference type="Proteomes" id="UP000801492"/>
    </source>
</evidence>
<evidence type="ECO:0000256" key="2">
    <source>
        <dbReference type="ARBA" id="ARBA00004245"/>
    </source>
</evidence>
<dbReference type="GO" id="GO:0005856">
    <property type="term" value="C:cytoskeleton"/>
    <property type="evidence" value="ECO:0007669"/>
    <property type="project" value="UniProtKB-SubCell"/>
</dbReference>
<evidence type="ECO:0000256" key="5">
    <source>
        <dbReference type="ARBA" id="ARBA00023212"/>
    </source>
</evidence>